<reference evidence="2 3" key="1">
    <citation type="submission" date="2024-04" db="EMBL/GenBank/DDBJ databases">
        <title>Luteolibacter sp. isolated from soil.</title>
        <authorList>
            <person name="An J."/>
        </authorList>
    </citation>
    <scope>NUCLEOTIDE SEQUENCE [LARGE SCALE GENOMIC DNA]</scope>
    <source>
        <strain evidence="2 3">Y139</strain>
    </source>
</reference>
<dbReference type="SUPFAM" id="SSF50969">
    <property type="entry name" value="YVTN repeat-like/Quinoprotein amine dehydrogenase"/>
    <property type="match status" value="1"/>
</dbReference>
<dbReference type="RefSeq" id="WP_341407411.1">
    <property type="nucleotide sequence ID" value="NZ_JBBUKT010000012.1"/>
</dbReference>
<dbReference type="InterPro" id="IPR015943">
    <property type="entry name" value="WD40/YVTN_repeat-like_dom_sf"/>
</dbReference>
<feature type="chain" id="PRO_5047535723" description="SMP-30/Gluconolactonase/LRE-like region domain-containing protein" evidence="1">
    <location>
        <begin position="17"/>
        <end position="300"/>
    </location>
</feature>
<keyword evidence="3" id="KW-1185">Reference proteome</keyword>
<name>A0ABU9B166_9BACT</name>
<proteinExistence type="predicted"/>
<keyword evidence="1" id="KW-0732">Signal</keyword>
<protein>
    <recommendedName>
        <fullName evidence="4">SMP-30/Gluconolactonase/LRE-like region domain-containing protein</fullName>
    </recommendedName>
</protein>
<dbReference type="EMBL" id="JBBUKT010000012">
    <property type="protein sequence ID" value="MEK7953646.1"/>
    <property type="molecule type" value="Genomic_DNA"/>
</dbReference>
<evidence type="ECO:0008006" key="4">
    <source>
        <dbReference type="Google" id="ProtNLM"/>
    </source>
</evidence>
<dbReference type="Proteomes" id="UP001371305">
    <property type="component" value="Unassembled WGS sequence"/>
</dbReference>
<dbReference type="Gene3D" id="2.130.10.10">
    <property type="entry name" value="YVTN repeat-like/Quinoprotein amine dehydrogenase"/>
    <property type="match status" value="1"/>
</dbReference>
<comment type="caution">
    <text evidence="2">The sequence shown here is derived from an EMBL/GenBank/DDBJ whole genome shotgun (WGS) entry which is preliminary data.</text>
</comment>
<dbReference type="InterPro" id="IPR011044">
    <property type="entry name" value="Quino_amine_DH_bsu"/>
</dbReference>
<organism evidence="2 3">
    <name type="scientific">Luteolibacter soli</name>
    <dbReference type="NCBI Taxonomy" id="3135280"/>
    <lineage>
        <taxon>Bacteria</taxon>
        <taxon>Pseudomonadati</taxon>
        <taxon>Verrucomicrobiota</taxon>
        <taxon>Verrucomicrobiia</taxon>
        <taxon>Verrucomicrobiales</taxon>
        <taxon>Verrucomicrobiaceae</taxon>
        <taxon>Luteolibacter</taxon>
    </lineage>
</organism>
<sequence length="300" mass="32380">MKPLLVALLLSPALFAGSAAFLPDGKRVARQGDSGVLILDLAKATESELKFPEDFQVEYVGLSATADALLLAGGQRVMSWNPATDAWTELWSAPVEVTVDDVACDPKSGRVLVTTSKENGEPQWWVLDPKQPGKVGKVFNRRAAYARNPVFDPSGNLYFAVHGDLWKGAIDTNDSEELPFVLSGTRIWPLAAQETSDANSGGVSAHEILPLEKHLLVELSRTGGSGWGNVIRVPNADAYEKHLPLKWDELEDCSSGSSMALSRDGKQAAIYIRSAKRWYQVDVKAGSLTPLPNSAPAKGK</sequence>
<gene>
    <name evidence="2" type="ORF">WKV53_24230</name>
</gene>
<evidence type="ECO:0000313" key="2">
    <source>
        <dbReference type="EMBL" id="MEK7953646.1"/>
    </source>
</evidence>
<evidence type="ECO:0000256" key="1">
    <source>
        <dbReference type="SAM" id="SignalP"/>
    </source>
</evidence>
<evidence type="ECO:0000313" key="3">
    <source>
        <dbReference type="Proteomes" id="UP001371305"/>
    </source>
</evidence>
<accession>A0ABU9B166</accession>
<feature type="signal peptide" evidence="1">
    <location>
        <begin position="1"/>
        <end position="16"/>
    </location>
</feature>